<reference evidence="1" key="1">
    <citation type="submission" date="2016-10" db="EMBL/GenBank/DDBJ databases">
        <authorList>
            <person name="de Groot N.N."/>
        </authorList>
    </citation>
    <scope>NUCLEOTIDE SEQUENCE</scope>
</reference>
<gene>
    <name evidence="1" type="ORF">MNB_SV-8-1188</name>
</gene>
<accession>A0A1W1C6E6</accession>
<dbReference type="EMBL" id="FPHD01000057">
    <property type="protein sequence ID" value="SFV61292.1"/>
    <property type="molecule type" value="Genomic_DNA"/>
</dbReference>
<sequence length="158" mass="17654">MHKEIALLNREILNPFQEEDIDFVAQKLEKIKGVEPIAAVQMQQGIIKNAKIGDTLLLPPIDGISYEMKVQSKQILQSGTVNIEGDFIENGMVYSAVLTEGKKATFISMVTPNGTYEVNILNGIGYIYANTDIEKVKIDYSQTDEIESPINKTLEDQF</sequence>
<protein>
    <submittedName>
        <fullName evidence="1">Uncharacterized protein</fullName>
    </submittedName>
</protein>
<organism evidence="1">
    <name type="scientific">hydrothermal vent metagenome</name>
    <dbReference type="NCBI Taxonomy" id="652676"/>
    <lineage>
        <taxon>unclassified sequences</taxon>
        <taxon>metagenomes</taxon>
        <taxon>ecological metagenomes</taxon>
    </lineage>
</organism>
<evidence type="ECO:0000313" key="1">
    <source>
        <dbReference type="EMBL" id="SFV61292.1"/>
    </source>
</evidence>
<proteinExistence type="predicted"/>
<name>A0A1W1C6E6_9ZZZZ</name>
<dbReference type="AlphaFoldDB" id="A0A1W1C6E6"/>